<evidence type="ECO:0000256" key="8">
    <source>
        <dbReference type="ARBA" id="ARBA00058590"/>
    </source>
</evidence>
<dbReference type="EMBL" id="CP061800">
    <property type="protein sequence ID" value="QTA88877.1"/>
    <property type="molecule type" value="Genomic_DNA"/>
</dbReference>
<comment type="similarity">
    <text evidence="2 10">Belongs to the heat shock protein 90 family.</text>
</comment>
<feature type="binding site" evidence="11">
    <location>
        <position position="86"/>
    </location>
    <ligand>
        <name>ATP</name>
        <dbReference type="ChEBI" id="CHEBI:30616"/>
    </ligand>
</feature>
<dbReference type="NCBIfam" id="NF003555">
    <property type="entry name" value="PRK05218.1"/>
    <property type="match status" value="1"/>
</dbReference>
<feature type="binding site" evidence="11">
    <location>
        <position position="359"/>
    </location>
    <ligand>
        <name>ATP</name>
        <dbReference type="ChEBI" id="CHEBI:30616"/>
    </ligand>
</feature>
<feature type="binding site" evidence="11">
    <location>
        <begin position="126"/>
        <end position="131"/>
    </location>
    <ligand>
        <name>ATP</name>
        <dbReference type="ChEBI" id="CHEBI:30616"/>
    </ligand>
</feature>
<dbReference type="SUPFAM" id="SSF54211">
    <property type="entry name" value="Ribosomal protein S5 domain 2-like"/>
    <property type="match status" value="1"/>
</dbReference>
<dbReference type="RefSeq" id="WP_207683441.1">
    <property type="nucleotide sequence ID" value="NZ_CP061800.1"/>
</dbReference>
<evidence type="ECO:0000256" key="5">
    <source>
        <dbReference type="ARBA" id="ARBA00022840"/>
    </source>
</evidence>
<dbReference type="AlphaFoldDB" id="A0A975BP72"/>
<dbReference type="Gene3D" id="3.30.565.10">
    <property type="entry name" value="Histidine kinase-like ATPase, C-terminal domain"/>
    <property type="match status" value="1"/>
</dbReference>
<dbReference type="InterPro" id="IPR019805">
    <property type="entry name" value="Heat_shock_protein_90_CS"/>
</dbReference>
<dbReference type="Proteomes" id="UP000663722">
    <property type="component" value="Chromosome"/>
</dbReference>
<dbReference type="SUPFAM" id="SSF110942">
    <property type="entry name" value="HSP90 C-terminal domain"/>
    <property type="match status" value="1"/>
</dbReference>
<feature type="binding site" evidence="11">
    <location>
        <begin position="101"/>
        <end position="102"/>
    </location>
    <ligand>
        <name>ATP</name>
        <dbReference type="ChEBI" id="CHEBI:30616"/>
    </ligand>
</feature>
<dbReference type="PANTHER" id="PTHR11528">
    <property type="entry name" value="HEAT SHOCK PROTEIN 90 FAMILY MEMBER"/>
    <property type="match status" value="1"/>
</dbReference>
<name>A0A975BP72_9BACT</name>
<dbReference type="InterPro" id="IPR001404">
    <property type="entry name" value="Hsp90_fam"/>
</dbReference>
<dbReference type="FunFam" id="3.40.50.11260:FF:000005">
    <property type="entry name" value="Heat shock protein 90"/>
    <property type="match status" value="1"/>
</dbReference>
<evidence type="ECO:0000256" key="7">
    <source>
        <dbReference type="ARBA" id="ARBA00023186"/>
    </source>
</evidence>
<gene>
    <name evidence="10 13" type="primary">htpG</name>
    <name evidence="13" type="ORF">dnm_049240</name>
</gene>
<dbReference type="PIRSF" id="PIRSF002583">
    <property type="entry name" value="Hsp90"/>
    <property type="match status" value="1"/>
</dbReference>
<dbReference type="PRINTS" id="PR00775">
    <property type="entry name" value="HEATSHOCK90"/>
</dbReference>
<feature type="binding site" evidence="11">
    <location>
        <position position="177"/>
    </location>
    <ligand>
        <name>ATP</name>
        <dbReference type="ChEBI" id="CHEBI:30616"/>
    </ligand>
</feature>
<evidence type="ECO:0000259" key="12">
    <source>
        <dbReference type="SMART" id="SM00387"/>
    </source>
</evidence>
<evidence type="ECO:0000256" key="1">
    <source>
        <dbReference type="ARBA" id="ARBA00004496"/>
    </source>
</evidence>
<feature type="region of interest" description="A; substrate-binding" evidence="10">
    <location>
        <begin position="1"/>
        <end position="359"/>
    </location>
</feature>
<dbReference type="Gene3D" id="3.30.230.80">
    <property type="match status" value="1"/>
</dbReference>
<evidence type="ECO:0000313" key="14">
    <source>
        <dbReference type="Proteomes" id="UP000663722"/>
    </source>
</evidence>
<keyword evidence="3 10" id="KW-0963">Cytoplasm</keyword>
<dbReference type="GO" id="GO:0140662">
    <property type="term" value="F:ATP-dependent protein folding chaperone"/>
    <property type="evidence" value="ECO:0007669"/>
    <property type="project" value="InterPro"/>
</dbReference>
<comment type="subunit">
    <text evidence="10">Homodimer.</text>
</comment>
<feature type="binding site" evidence="11">
    <location>
        <position position="35"/>
    </location>
    <ligand>
        <name>ATP</name>
        <dbReference type="ChEBI" id="CHEBI:30616"/>
    </ligand>
</feature>
<dbReference type="Gene3D" id="1.20.120.790">
    <property type="entry name" value="Heat shock protein 90, C-terminal domain"/>
    <property type="match status" value="1"/>
</dbReference>
<dbReference type="SMART" id="SM00387">
    <property type="entry name" value="HATPase_c"/>
    <property type="match status" value="1"/>
</dbReference>
<dbReference type="GO" id="GO:0016887">
    <property type="term" value="F:ATP hydrolysis activity"/>
    <property type="evidence" value="ECO:0007669"/>
    <property type="project" value="InterPro"/>
</dbReference>
<proteinExistence type="inferred from homology"/>
<accession>A0A975BP72</accession>
<dbReference type="FunFam" id="3.30.230.80:FF:000002">
    <property type="entry name" value="Molecular chaperone HtpG"/>
    <property type="match status" value="1"/>
</dbReference>
<keyword evidence="6 10" id="KW-0346">Stress response</keyword>
<feature type="region of interest" description="C" evidence="10">
    <location>
        <begin position="564"/>
        <end position="641"/>
    </location>
</feature>
<dbReference type="InterPro" id="IPR003594">
    <property type="entry name" value="HATPase_dom"/>
</dbReference>
<feature type="binding site" evidence="11">
    <location>
        <position position="39"/>
    </location>
    <ligand>
        <name>ATP</name>
        <dbReference type="ChEBI" id="CHEBI:30616"/>
    </ligand>
</feature>
<evidence type="ECO:0000256" key="3">
    <source>
        <dbReference type="ARBA" id="ARBA00022490"/>
    </source>
</evidence>
<dbReference type="Pfam" id="PF13589">
    <property type="entry name" value="HATPase_c_3"/>
    <property type="match status" value="1"/>
</dbReference>
<dbReference type="SUPFAM" id="SSF55874">
    <property type="entry name" value="ATPase domain of HSP90 chaperone/DNA topoisomerase II/histidine kinase"/>
    <property type="match status" value="1"/>
</dbReference>
<keyword evidence="5 10" id="KW-0067">ATP-binding</keyword>
<feature type="binding site" evidence="11">
    <location>
        <position position="81"/>
    </location>
    <ligand>
        <name>ATP</name>
        <dbReference type="ChEBI" id="CHEBI:30616"/>
    </ligand>
</feature>
<comment type="function">
    <text evidence="8 10">Molecular chaperone. Has ATPase activity.</text>
</comment>
<feature type="domain" description="Histidine kinase/HSP90-like ATPase" evidence="12">
    <location>
        <begin position="28"/>
        <end position="187"/>
    </location>
</feature>
<dbReference type="Pfam" id="PF00183">
    <property type="entry name" value="HSP90"/>
    <property type="match status" value="1"/>
</dbReference>
<evidence type="ECO:0000256" key="6">
    <source>
        <dbReference type="ARBA" id="ARBA00023016"/>
    </source>
</evidence>
<evidence type="ECO:0000256" key="2">
    <source>
        <dbReference type="ARBA" id="ARBA00008239"/>
    </source>
</evidence>
<dbReference type="FunFam" id="3.30.565.10:FF:000009">
    <property type="entry name" value="Molecular chaperone HtpG"/>
    <property type="match status" value="1"/>
</dbReference>
<dbReference type="InterPro" id="IPR037196">
    <property type="entry name" value="HSP90_C"/>
</dbReference>
<comment type="caution">
    <text evidence="10">Lacks conserved residue(s) required for the propagation of feature annotation.</text>
</comment>
<evidence type="ECO:0000256" key="9">
    <source>
        <dbReference type="ARBA" id="ARBA00070675"/>
    </source>
</evidence>
<dbReference type="CDD" id="cd16927">
    <property type="entry name" value="HATPase_Hsp90-like"/>
    <property type="match status" value="1"/>
</dbReference>
<reference evidence="13" key="1">
    <citation type="journal article" date="2021" name="Microb. Physiol.">
        <title>Proteogenomic Insights into the Physiology of Marine, Sulfate-Reducing, Filamentous Desulfonema limicola and Desulfonema magnum.</title>
        <authorList>
            <person name="Schnaars V."/>
            <person name="Wohlbrand L."/>
            <person name="Scheve S."/>
            <person name="Hinrichs C."/>
            <person name="Reinhardt R."/>
            <person name="Rabus R."/>
        </authorList>
    </citation>
    <scope>NUCLEOTIDE SEQUENCE</scope>
    <source>
        <strain evidence="13">4be13</strain>
    </source>
</reference>
<feature type="binding site" evidence="11">
    <location>
        <position position="100"/>
    </location>
    <ligand>
        <name>ATP</name>
        <dbReference type="ChEBI" id="CHEBI:30616"/>
    </ligand>
</feature>
<organism evidence="13 14">
    <name type="scientific">Desulfonema magnum</name>
    <dbReference type="NCBI Taxonomy" id="45655"/>
    <lineage>
        <taxon>Bacteria</taxon>
        <taxon>Pseudomonadati</taxon>
        <taxon>Thermodesulfobacteriota</taxon>
        <taxon>Desulfobacteria</taxon>
        <taxon>Desulfobacterales</taxon>
        <taxon>Desulfococcaceae</taxon>
        <taxon>Desulfonema</taxon>
    </lineage>
</organism>
<dbReference type="GO" id="GO:0005737">
    <property type="term" value="C:cytoplasm"/>
    <property type="evidence" value="ECO:0007669"/>
    <property type="project" value="UniProtKB-SubCell"/>
</dbReference>
<feature type="binding site" evidence="11">
    <location>
        <position position="94"/>
    </location>
    <ligand>
        <name>ATP</name>
        <dbReference type="ChEBI" id="CHEBI:30616"/>
    </ligand>
</feature>
<comment type="subcellular location">
    <subcellularLocation>
        <location evidence="1 10">Cytoplasm</location>
    </subcellularLocation>
</comment>
<dbReference type="PROSITE" id="PS00298">
    <property type="entry name" value="HSP90"/>
    <property type="match status" value="1"/>
</dbReference>
<dbReference type="InterPro" id="IPR020575">
    <property type="entry name" value="Hsp90_N"/>
</dbReference>
<evidence type="ECO:0000313" key="13">
    <source>
        <dbReference type="EMBL" id="QTA88877.1"/>
    </source>
</evidence>
<dbReference type="Gene3D" id="3.40.50.11260">
    <property type="match status" value="1"/>
</dbReference>
<dbReference type="InterPro" id="IPR020568">
    <property type="entry name" value="Ribosomal_Su5_D2-typ_SF"/>
</dbReference>
<evidence type="ECO:0000256" key="11">
    <source>
        <dbReference type="PIRSR" id="PIRSR002583-1"/>
    </source>
</evidence>
<dbReference type="GO" id="GO:0051082">
    <property type="term" value="F:unfolded protein binding"/>
    <property type="evidence" value="ECO:0007669"/>
    <property type="project" value="UniProtKB-UniRule"/>
</dbReference>
<keyword evidence="7 10" id="KW-0143">Chaperone</keyword>
<dbReference type="HAMAP" id="MF_00505">
    <property type="entry name" value="HSP90"/>
    <property type="match status" value="1"/>
</dbReference>
<keyword evidence="4 10" id="KW-0547">Nucleotide-binding</keyword>
<protein>
    <recommendedName>
        <fullName evidence="9 10">Chaperone protein HtpG</fullName>
    </recommendedName>
    <alternativeName>
        <fullName evidence="10">Heat shock protein HtpG</fullName>
    </alternativeName>
    <alternativeName>
        <fullName evidence="10">High temperature protein G</fullName>
    </alternativeName>
</protein>
<evidence type="ECO:0000256" key="4">
    <source>
        <dbReference type="ARBA" id="ARBA00022741"/>
    </source>
</evidence>
<sequence length="641" mass="73558">MTAKKETHEFKTEVQQLLNLIINSLYSNKDIFLRELISNASDAIDKLRFKSQTDPEILGDDTEFKIRIVADSEKQTLEISDNGIGMTYDEVMENIGTIAKSGTAAFLEALEQSQKQETLTPELIGQFGVGFYSAFIAADKVTLITRAAGPEATATQWESAGDGSFTIEETTKDSRGTTVILNLKKTEPDEKNFTDEWVIRNIIKTYSDFVEYPVLMDVEKDEPIPEKEQVLDKDNNPVATTRKVITEDTLNSMKAIWAKDKKEVTDDEYKEFYKHISHDWNDPLTHIHLKLEGTTEYTMLLYIPSKAPFDMFQQDRKHGIHLYCKRVFIMDDCKELLPEYLRFVKGVVDAPDLNLNVSREILQQDRLVKNIRKNLVKKVLELFAGMEKETYENFYNEFGQVIKEGAHTDWENKDKIADLLRYKTTKSDDKLVSLQDYITNMKADQKEIYYITGDNLSTLINSPHLEQLKEKDYEVLLMTDPVDEWVTMALTEYKEKKFKSAEKGDLELDKVDDDKKDEYTTLFDYIKSNLEDKIKEVKPSSRLKDSVACLSGDDYDMSAYMEKILKASGQQAPEVKRVLELNVNHPVLSKIKALFEKDKDSQVLKDYSNLLLDMAIISEGGKLENPSQFSKMIGDLMSHAL</sequence>
<evidence type="ECO:0000256" key="10">
    <source>
        <dbReference type="HAMAP-Rule" id="MF_00505"/>
    </source>
</evidence>
<dbReference type="InterPro" id="IPR036890">
    <property type="entry name" value="HATPase_C_sf"/>
</dbReference>
<dbReference type="GO" id="GO:0005524">
    <property type="term" value="F:ATP binding"/>
    <property type="evidence" value="ECO:0007669"/>
    <property type="project" value="UniProtKB-UniRule"/>
</dbReference>
<keyword evidence="14" id="KW-1185">Reference proteome</keyword>
<dbReference type="KEGG" id="dmm:dnm_049240"/>